<dbReference type="InterPro" id="IPR017520">
    <property type="entry name" value="CHP03086"/>
</dbReference>
<dbReference type="InterPro" id="IPR034660">
    <property type="entry name" value="DinB/YfiT-like"/>
</dbReference>
<evidence type="ECO:0000313" key="3">
    <source>
        <dbReference type="Proteomes" id="UP000542674"/>
    </source>
</evidence>
<dbReference type="NCBIfam" id="TIGR03083">
    <property type="entry name" value="maleylpyruvate isomerase family mycothiol-dependent enzyme"/>
    <property type="match status" value="1"/>
</dbReference>
<sequence>MVDLLALDRAAVEINLALYDNLAPDDFDRTTPCAGWTVRDLLRHQVESSLDFVAGAHRTTPRPFDEDDLVAEFHRAAAEVADAFGAAGMLDREADFPGLTAMPGNRLVAAHFVDNLVHSWDLRRALGVDATLDEDLAGPAYRMALKYPYTPEVRGPGAFFAHPVPVLDTAPLTDRLVGLLGRDPS</sequence>
<keyword evidence="3" id="KW-1185">Reference proteome</keyword>
<dbReference type="SUPFAM" id="SSF109854">
    <property type="entry name" value="DinB/YfiT-like putative metalloenzymes"/>
    <property type="match status" value="1"/>
</dbReference>
<name>A0A7W7WZM3_9PSEU</name>
<dbReference type="GO" id="GO:0046872">
    <property type="term" value="F:metal ion binding"/>
    <property type="evidence" value="ECO:0007669"/>
    <property type="project" value="InterPro"/>
</dbReference>
<feature type="domain" description="Mycothiol-dependent maleylpyruvate isomerase metal-binding" evidence="1">
    <location>
        <begin position="10"/>
        <end position="123"/>
    </location>
</feature>
<dbReference type="NCBIfam" id="TIGR03086">
    <property type="entry name" value="TIGR03086 family metal-binding protein"/>
    <property type="match status" value="1"/>
</dbReference>
<accession>A0A7W7WZM3</accession>
<dbReference type="Pfam" id="PF11716">
    <property type="entry name" value="MDMPI_N"/>
    <property type="match status" value="1"/>
</dbReference>
<dbReference type="InterPro" id="IPR017517">
    <property type="entry name" value="Maleyloyr_isom"/>
</dbReference>
<dbReference type="Proteomes" id="UP000542674">
    <property type="component" value="Unassembled WGS sequence"/>
</dbReference>
<evidence type="ECO:0000313" key="2">
    <source>
        <dbReference type="EMBL" id="MBB4969003.1"/>
    </source>
</evidence>
<dbReference type="AlphaFoldDB" id="A0A7W7WZM3"/>
<reference evidence="2 3" key="1">
    <citation type="submission" date="2020-08" db="EMBL/GenBank/DDBJ databases">
        <title>Sequencing the genomes of 1000 actinobacteria strains.</title>
        <authorList>
            <person name="Klenk H.-P."/>
        </authorList>
    </citation>
    <scope>NUCLEOTIDE SEQUENCE [LARGE SCALE GENOMIC DNA]</scope>
    <source>
        <strain evidence="2 3">DSM 45084</strain>
    </source>
</reference>
<evidence type="ECO:0000259" key="1">
    <source>
        <dbReference type="Pfam" id="PF11716"/>
    </source>
</evidence>
<organism evidence="2 3">
    <name type="scientific">Saccharothrix violaceirubra</name>
    <dbReference type="NCBI Taxonomy" id="413306"/>
    <lineage>
        <taxon>Bacteria</taxon>
        <taxon>Bacillati</taxon>
        <taxon>Actinomycetota</taxon>
        <taxon>Actinomycetes</taxon>
        <taxon>Pseudonocardiales</taxon>
        <taxon>Pseudonocardiaceae</taxon>
        <taxon>Saccharothrix</taxon>
    </lineage>
</organism>
<proteinExistence type="predicted"/>
<dbReference type="Gene3D" id="1.20.120.450">
    <property type="entry name" value="dinb family like domain"/>
    <property type="match status" value="1"/>
</dbReference>
<dbReference type="InterPro" id="IPR024344">
    <property type="entry name" value="MDMPI_metal-binding"/>
</dbReference>
<dbReference type="RefSeq" id="WP_184674724.1">
    <property type="nucleotide sequence ID" value="NZ_BAABAI010000043.1"/>
</dbReference>
<dbReference type="EMBL" id="JACHJS010000001">
    <property type="protein sequence ID" value="MBB4969003.1"/>
    <property type="molecule type" value="Genomic_DNA"/>
</dbReference>
<gene>
    <name evidence="2" type="ORF">F4559_006362</name>
</gene>
<comment type="caution">
    <text evidence="2">The sequence shown here is derived from an EMBL/GenBank/DDBJ whole genome shotgun (WGS) entry which is preliminary data.</text>
</comment>
<protein>
    <submittedName>
        <fullName evidence="2">Uncharacterized protein (TIGR03086 family)</fullName>
    </submittedName>
</protein>